<feature type="transmembrane region" description="Helical" evidence="1">
    <location>
        <begin position="61"/>
        <end position="83"/>
    </location>
</feature>
<keyword evidence="1" id="KW-0812">Transmembrane</keyword>
<feature type="transmembrane region" description="Helical" evidence="1">
    <location>
        <begin position="103"/>
        <end position="121"/>
    </location>
</feature>
<keyword evidence="3" id="KW-1185">Reference proteome</keyword>
<feature type="transmembrane region" description="Helical" evidence="1">
    <location>
        <begin position="35"/>
        <end position="54"/>
    </location>
</feature>
<proteinExistence type="predicted"/>
<name>A0ABT1RMB9_9FIRM</name>
<keyword evidence="1" id="KW-1133">Transmembrane helix</keyword>
<evidence type="ECO:0000256" key="1">
    <source>
        <dbReference type="SAM" id="Phobius"/>
    </source>
</evidence>
<dbReference type="Pfam" id="PF05857">
    <property type="entry name" value="TraX"/>
    <property type="match status" value="1"/>
</dbReference>
<organism evidence="2 3">
    <name type="scientific">Anaerovorax odorimutans</name>
    <dbReference type="NCBI Taxonomy" id="109327"/>
    <lineage>
        <taxon>Bacteria</taxon>
        <taxon>Bacillati</taxon>
        <taxon>Bacillota</taxon>
        <taxon>Clostridia</taxon>
        <taxon>Peptostreptococcales</taxon>
        <taxon>Anaerovoracaceae</taxon>
        <taxon>Anaerovorax</taxon>
    </lineage>
</organism>
<protein>
    <submittedName>
        <fullName evidence="2">Conjugal transfer protein TraX</fullName>
    </submittedName>
</protein>
<feature type="transmembrane region" description="Helical" evidence="1">
    <location>
        <begin position="233"/>
        <end position="252"/>
    </location>
</feature>
<reference evidence="2 3" key="1">
    <citation type="submission" date="2022-06" db="EMBL/GenBank/DDBJ databases">
        <title>Isolation of gut microbiota from human fecal samples.</title>
        <authorList>
            <person name="Pamer E.G."/>
            <person name="Barat B."/>
            <person name="Waligurski E."/>
            <person name="Medina S."/>
            <person name="Paddock L."/>
            <person name="Mostad J."/>
        </authorList>
    </citation>
    <scope>NUCLEOTIDE SEQUENCE [LARGE SCALE GENOMIC DNA]</scope>
    <source>
        <strain evidence="2 3">SL.3.17</strain>
    </source>
</reference>
<feature type="transmembrane region" description="Helical" evidence="1">
    <location>
        <begin position="166"/>
        <end position="185"/>
    </location>
</feature>
<accession>A0ABT1RMB9</accession>
<sequence length="253" mass="29002">MKLNGFQIKLIALAFMILDHVNKTFYGLLPSWVELLTRFVAPIFVYLMIEGFFYTRSRKKYLIRLYAGAAVMLAGNTVINFLTHNTDPMTGKITFLSLIEGNNIFLTLAVLFSIIWLLDSIRRTKKLRVLKGVSALALMLASLMCEGGIYLLPIALIMYLCRNRARLQYGLILLFCGLLLVKAIYSYSSMTGIYTSLYDYLTFDNQFMMFTAVPFMMLYDGTRGNSSRFAKNLFYIIYPVHLWILMILGHLCA</sequence>
<dbReference type="InterPro" id="IPR008875">
    <property type="entry name" value="TraX"/>
</dbReference>
<evidence type="ECO:0000313" key="2">
    <source>
        <dbReference type="EMBL" id="MCQ4636336.1"/>
    </source>
</evidence>
<keyword evidence="1" id="KW-0472">Membrane</keyword>
<dbReference type="EMBL" id="JANFXK010000005">
    <property type="protein sequence ID" value="MCQ4636336.1"/>
    <property type="molecule type" value="Genomic_DNA"/>
</dbReference>
<dbReference type="Proteomes" id="UP001524502">
    <property type="component" value="Unassembled WGS sequence"/>
</dbReference>
<feature type="transmembrane region" description="Helical" evidence="1">
    <location>
        <begin position="133"/>
        <end position="160"/>
    </location>
</feature>
<gene>
    <name evidence="2" type="ORF">NE619_06310</name>
</gene>
<dbReference type="RefSeq" id="WP_256131520.1">
    <property type="nucleotide sequence ID" value="NZ_JANFXK010000005.1"/>
</dbReference>
<evidence type="ECO:0000313" key="3">
    <source>
        <dbReference type="Proteomes" id="UP001524502"/>
    </source>
</evidence>
<feature type="transmembrane region" description="Helical" evidence="1">
    <location>
        <begin position="197"/>
        <end position="218"/>
    </location>
</feature>
<comment type="caution">
    <text evidence="2">The sequence shown here is derived from an EMBL/GenBank/DDBJ whole genome shotgun (WGS) entry which is preliminary data.</text>
</comment>